<sequence>MSRENAQEPARRVVFPKVHCTRDGDRSVCPIGDIKGIVNDENKFAISLDVSQFKPEELKVNRQGRTLTVEGKQENKGENSFMARYEDETLQSHTFQGYDPLPGRLCALGLYLKT</sequence>
<comment type="similarity">
    <text evidence="1 2">Belongs to the small heat shock protein (HSP20) family.</text>
</comment>
<dbReference type="GO" id="GO:0005737">
    <property type="term" value="C:cytoplasm"/>
    <property type="evidence" value="ECO:0007669"/>
    <property type="project" value="TreeGrafter"/>
</dbReference>
<evidence type="ECO:0000259" key="3">
    <source>
        <dbReference type="PROSITE" id="PS01031"/>
    </source>
</evidence>
<evidence type="ECO:0000313" key="5">
    <source>
        <dbReference type="Proteomes" id="UP000230423"/>
    </source>
</evidence>
<dbReference type="PANTHER" id="PTHR45640">
    <property type="entry name" value="HEAT SHOCK PROTEIN HSP-12.2-RELATED"/>
    <property type="match status" value="1"/>
</dbReference>
<dbReference type="OrthoDB" id="1431247at2759"/>
<dbReference type="Pfam" id="PF00011">
    <property type="entry name" value="HSP20"/>
    <property type="match status" value="1"/>
</dbReference>
<organism evidence="4 5">
    <name type="scientific">Teladorsagia circumcincta</name>
    <name type="common">Brown stomach worm</name>
    <name type="synonym">Ostertagia circumcincta</name>
    <dbReference type="NCBI Taxonomy" id="45464"/>
    <lineage>
        <taxon>Eukaryota</taxon>
        <taxon>Metazoa</taxon>
        <taxon>Ecdysozoa</taxon>
        <taxon>Nematoda</taxon>
        <taxon>Chromadorea</taxon>
        <taxon>Rhabditida</taxon>
        <taxon>Rhabditina</taxon>
        <taxon>Rhabditomorpha</taxon>
        <taxon>Strongyloidea</taxon>
        <taxon>Trichostrongylidae</taxon>
        <taxon>Teladorsagia</taxon>
    </lineage>
</organism>
<dbReference type="PANTHER" id="PTHR45640:SF32">
    <property type="entry name" value="STRESS-INDUCED PROTEIN 1"/>
    <property type="match status" value="1"/>
</dbReference>
<dbReference type="CDD" id="cd06526">
    <property type="entry name" value="metazoan_ACD"/>
    <property type="match status" value="1"/>
</dbReference>
<accession>A0A2G9TMP1</accession>
<gene>
    <name evidence="4" type="ORF">TELCIR_19950</name>
</gene>
<feature type="non-terminal residue" evidence="4">
    <location>
        <position position="1"/>
    </location>
</feature>
<evidence type="ECO:0000313" key="4">
    <source>
        <dbReference type="EMBL" id="PIO58610.1"/>
    </source>
</evidence>
<dbReference type="GO" id="GO:0051082">
    <property type="term" value="F:unfolded protein binding"/>
    <property type="evidence" value="ECO:0007669"/>
    <property type="project" value="TreeGrafter"/>
</dbReference>
<dbReference type="InterPro" id="IPR001436">
    <property type="entry name" value="Alpha-crystallin/sHSP_animal"/>
</dbReference>
<protein>
    <recommendedName>
        <fullName evidence="3">SHSP domain-containing protein</fullName>
    </recommendedName>
</protein>
<dbReference type="AlphaFoldDB" id="A0A2G9TMP1"/>
<name>A0A2G9TMP1_TELCI</name>
<dbReference type="GO" id="GO:0009408">
    <property type="term" value="P:response to heat"/>
    <property type="evidence" value="ECO:0007669"/>
    <property type="project" value="TreeGrafter"/>
</dbReference>
<evidence type="ECO:0000256" key="1">
    <source>
        <dbReference type="PROSITE-ProRule" id="PRU00285"/>
    </source>
</evidence>
<dbReference type="EMBL" id="KZ360570">
    <property type="protein sequence ID" value="PIO58610.1"/>
    <property type="molecule type" value="Genomic_DNA"/>
</dbReference>
<dbReference type="InterPro" id="IPR008978">
    <property type="entry name" value="HSP20-like_chaperone"/>
</dbReference>
<evidence type="ECO:0000256" key="2">
    <source>
        <dbReference type="RuleBase" id="RU003616"/>
    </source>
</evidence>
<reference evidence="4 5" key="1">
    <citation type="submission" date="2015-09" db="EMBL/GenBank/DDBJ databases">
        <title>Draft genome of the parasitic nematode Teladorsagia circumcincta isolate WARC Sus (inbred).</title>
        <authorList>
            <person name="Mitreva M."/>
        </authorList>
    </citation>
    <scope>NUCLEOTIDE SEQUENCE [LARGE SCALE GENOMIC DNA]</scope>
    <source>
        <strain evidence="4 5">S</strain>
    </source>
</reference>
<proteinExistence type="inferred from homology"/>
<dbReference type="GO" id="GO:0005634">
    <property type="term" value="C:nucleus"/>
    <property type="evidence" value="ECO:0007669"/>
    <property type="project" value="TreeGrafter"/>
</dbReference>
<dbReference type="PROSITE" id="PS01031">
    <property type="entry name" value="SHSP"/>
    <property type="match status" value="1"/>
</dbReference>
<dbReference type="Gene3D" id="2.60.40.790">
    <property type="match status" value="1"/>
</dbReference>
<dbReference type="InterPro" id="IPR002068">
    <property type="entry name" value="A-crystallin/Hsp20_dom"/>
</dbReference>
<dbReference type="Proteomes" id="UP000230423">
    <property type="component" value="Unassembled WGS sequence"/>
</dbReference>
<feature type="domain" description="SHSP" evidence="3">
    <location>
        <begin position="22"/>
        <end position="114"/>
    </location>
</feature>
<dbReference type="SUPFAM" id="SSF49764">
    <property type="entry name" value="HSP20-like chaperones"/>
    <property type="match status" value="1"/>
</dbReference>
<dbReference type="GO" id="GO:0036498">
    <property type="term" value="P:IRE1-mediated unfolded protein response"/>
    <property type="evidence" value="ECO:0007669"/>
    <property type="project" value="TreeGrafter"/>
</dbReference>
<dbReference type="GO" id="GO:0042026">
    <property type="term" value="P:protein refolding"/>
    <property type="evidence" value="ECO:0007669"/>
    <property type="project" value="TreeGrafter"/>
</dbReference>
<keyword evidence="5" id="KW-1185">Reference proteome</keyword>